<evidence type="ECO:0000256" key="3">
    <source>
        <dbReference type="ARBA" id="ARBA00022525"/>
    </source>
</evidence>
<dbReference type="InterPro" id="IPR015500">
    <property type="entry name" value="Peptidase_S8_subtilisin-rel"/>
</dbReference>
<accession>A0AAD7LNH4</accession>
<dbReference type="SUPFAM" id="SSF52743">
    <property type="entry name" value="Subtilisin-like"/>
    <property type="match status" value="2"/>
</dbReference>
<evidence type="ECO:0000256" key="9">
    <source>
        <dbReference type="PROSITE-ProRule" id="PRU01240"/>
    </source>
</evidence>
<evidence type="ECO:0000256" key="1">
    <source>
        <dbReference type="ARBA" id="ARBA00004613"/>
    </source>
</evidence>
<dbReference type="Gene3D" id="3.30.70.80">
    <property type="entry name" value="Peptidase S8 propeptide/proteinase inhibitor I9"/>
    <property type="match status" value="1"/>
</dbReference>
<evidence type="ECO:0000259" key="13">
    <source>
        <dbReference type="Pfam" id="PF17766"/>
    </source>
</evidence>
<dbReference type="GO" id="GO:0006508">
    <property type="term" value="P:proteolysis"/>
    <property type="evidence" value="ECO:0007669"/>
    <property type="project" value="UniProtKB-KW"/>
</dbReference>
<feature type="domain" description="Inhibitor I9" evidence="12">
    <location>
        <begin position="34"/>
        <end position="113"/>
    </location>
</feature>
<evidence type="ECO:0000256" key="2">
    <source>
        <dbReference type="ARBA" id="ARBA00011073"/>
    </source>
</evidence>
<dbReference type="Pfam" id="PF00082">
    <property type="entry name" value="Peptidase_S8"/>
    <property type="match status" value="2"/>
</dbReference>
<dbReference type="InterPro" id="IPR041469">
    <property type="entry name" value="Subtilisin-like_FN3"/>
</dbReference>
<dbReference type="Gene3D" id="3.40.50.200">
    <property type="entry name" value="Peptidase S8/S53 domain"/>
    <property type="match status" value="4"/>
</dbReference>
<feature type="active site" description="Charge relay system" evidence="8 9">
    <location>
        <position position="205"/>
    </location>
</feature>
<dbReference type="InterPro" id="IPR037045">
    <property type="entry name" value="S8pro/Inhibitor_I9_sf"/>
</dbReference>
<keyword evidence="7 9" id="KW-0720">Serine protease</keyword>
<organism evidence="14 15">
    <name type="scientific">Quillaja saponaria</name>
    <name type="common">Soap bark tree</name>
    <dbReference type="NCBI Taxonomy" id="32244"/>
    <lineage>
        <taxon>Eukaryota</taxon>
        <taxon>Viridiplantae</taxon>
        <taxon>Streptophyta</taxon>
        <taxon>Embryophyta</taxon>
        <taxon>Tracheophyta</taxon>
        <taxon>Spermatophyta</taxon>
        <taxon>Magnoliopsida</taxon>
        <taxon>eudicotyledons</taxon>
        <taxon>Gunneridae</taxon>
        <taxon>Pentapetalae</taxon>
        <taxon>rosids</taxon>
        <taxon>fabids</taxon>
        <taxon>Fabales</taxon>
        <taxon>Quillajaceae</taxon>
        <taxon>Quillaja</taxon>
    </lineage>
</organism>
<keyword evidence="5 10" id="KW-0732">Signal</keyword>
<evidence type="ECO:0000256" key="6">
    <source>
        <dbReference type="ARBA" id="ARBA00022801"/>
    </source>
</evidence>
<dbReference type="Gene3D" id="2.60.40.2310">
    <property type="match status" value="1"/>
</dbReference>
<feature type="signal peptide" evidence="10">
    <location>
        <begin position="1"/>
        <end position="26"/>
    </location>
</feature>
<reference evidence="14" key="1">
    <citation type="journal article" date="2023" name="Science">
        <title>Elucidation of the pathway for biosynthesis of saponin adjuvants from the soapbark tree.</title>
        <authorList>
            <person name="Reed J."/>
            <person name="Orme A."/>
            <person name="El-Demerdash A."/>
            <person name="Owen C."/>
            <person name="Martin L.B.B."/>
            <person name="Misra R.C."/>
            <person name="Kikuchi S."/>
            <person name="Rejzek M."/>
            <person name="Martin A.C."/>
            <person name="Harkess A."/>
            <person name="Leebens-Mack J."/>
            <person name="Louveau T."/>
            <person name="Stephenson M.J."/>
            <person name="Osbourn A."/>
        </authorList>
    </citation>
    <scope>NUCLEOTIDE SEQUENCE</scope>
    <source>
        <strain evidence="14">S10</strain>
    </source>
</reference>
<feature type="domain" description="Subtilisin-like protease fibronectin type-III" evidence="13">
    <location>
        <begin position="604"/>
        <end position="702"/>
    </location>
</feature>
<dbReference type="PROSITE" id="PS00138">
    <property type="entry name" value="SUBTILASE_SER"/>
    <property type="match status" value="1"/>
</dbReference>
<dbReference type="PANTHER" id="PTHR10795">
    <property type="entry name" value="PROPROTEIN CONVERTASE SUBTILISIN/KEXIN"/>
    <property type="match status" value="1"/>
</dbReference>
<evidence type="ECO:0000256" key="10">
    <source>
        <dbReference type="SAM" id="SignalP"/>
    </source>
</evidence>
<keyword evidence="3" id="KW-0964">Secreted</keyword>
<evidence type="ECO:0000256" key="5">
    <source>
        <dbReference type="ARBA" id="ARBA00022729"/>
    </source>
</evidence>
<dbReference type="InterPro" id="IPR036852">
    <property type="entry name" value="Peptidase_S8/S53_dom_sf"/>
</dbReference>
<keyword evidence="6 9" id="KW-0378">Hydrolase</keyword>
<evidence type="ECO:0000259" key="12">
    <source>
        <dbReference type="Pfam" id="PF05922"/>
    </source>
</evidence>
<evidence type="ECO:0000259" key="11">
    <source>
        <dbReference type="Pfam" id="PF00082"/>
    </source>
</evidence>
<dbReference type="Proteomes" id="UP001163823">
    <property type="component" value="Chromosome 8"/>
</dbReference>
<dbReference type="InterPro" id="IPR023828">
    <property type="entry name" value="Peptidase_S8_Ser-AS"/>
</dbReference>
<dbReference type="Pfam" id="PF17766">
    <property type="entry name" value="fn3_6"/>
    <property type="match status" value="1"/>
</dbReference>
<evidence type="ECO:0000313" key="15">
    <source>
        <dbReference type="Proteomes" id="UP001163823"/>
    </source>
</evidence>
<feature type="domain" description="Peptidase S8/S53" evidence="11">
    <location>
        <begin position="136"/>
        <end position="548"/>
    </location>
</feature>
<sequence length="920" mass="98206">MAKFTPFSFVFMASIISVTMFSSCSPLNGDKRKVHIVYMGSLTKEQSEYSPNSHHLSILQEVLDDGISAANSLVRSYKRSFNGFAAKLIDQERQNLALKKGVVSVFPSRILPLQTTRSWDFIGFTKNVKRETAVESDTIIGVIDTGIWPESESFTDEGFGPPPKKWKGACKGGQNFTCNNKIIGARFYPQGTFNGINSTRDTVGHGTHTASTAAGNKVNNANFYGIAQGIARGGVPSARIAAYAVCNDIGCTDEAILAAFDDAIADGVDIITSSLAPRAARDIKEDSIAIGSFHAMERGILTLNSAGNDGPDAGSVSSVAPWMLTVAANTIDRHIIDKVVLGNGKTIIGNSVNSFSSNGKKFPIVFGKTASIRRCPESSAKNCEADCLDRELVKGKIVMCTDESGAEVALAAGAVGSIAITDRVDNVSSVVPFPVSAINSQSFHLVQSYFYSTKSPQAEILKSEAVNDTAAPRVADFSSRGPNSIVPEILKPDISAPGTSMSCPHVAGIAAFVKTFHPDWFPSAIKSAIMTTAQPMNIKDGEFAFGAGQVNPVQAINPGLVYNASKEDYIHLLCNIGYDTATVRFISGDNSTCPKEPKKLSVKDHNYPSLAIEVLPLQPFKIEFNRTVTNVGLSNSIYKAKIFPNSKLSITVAPEVLSFKSLEEKQSFVVTIVGGKIQDKTVLSSSLVWSDSTHSVRSPIVVNINSGSFTHEGFGPPYKKWKGACKCGLNFTCNNKIIGARYYSSSKSLYNKSTAKDIVGHGTHTTSTVAGNKVNNVGFYGIGKVTARGGVPSSRIAAYAVCNVNGCTDEGILAAFDDVIADGVDNTASSYLNARKTPQAEVLKSETVNDTTSPRVSDFSSRGPNSVIAEILKPDISVPDVDILTAHSPVVSPYGSDLDKRSVKYNFLSKPPCLALMLLA</sequence>
<feature type="domain" description="Peptidase S8/S53" evidence="11">
    <location>
        <begin position="743"/>
        <end position="825"/>
    </location>
</feature>
<feature type="chain" id="PRO_5041994292" evidence="10">
    <location>
        <begin position="27"/>
        <end position="920"/>
    </location>
</feature>
<feature type="active site" description="Charge relay system" evidence="8 9">
    <location>
        <position position="500"/>
    </location>
</feature>
<proteinExistence type="inferred from homology"/>
<comment type="caution">
    <text evidence="14">The sequence shown here is derived from an EMBL/GenBank/DDBJ whole genome shotgun (WGS) entry which is preliminary data.</text>
</comment>
<dbReference type="GO" id="GO:0004252">
    <property type="term" value="F:serine-type endopeptidase activity"/>
    <property type="evidence" value="ECO:0007669"/>
    <property type="project" value="UniProtKB-UniRule"/>
</dbReference>
<gene>
    <name evidence="14" type="ORF">O6P43_020996</name>
</gene>
<dbReference type="EMBL" id="JARAOO010000008">
    <property type="protein sequence ID" value="KAJ7960571.1"/>
    <property type="molecule type" value="Genomic_DNA"/>
</dbReference>
<evidence type="ECO:0000256" key="4">
    <source>
        <dbReference type="ARBA" id="ARBA00022670"/>
    </source>
</evidence>
<dbReference type="InterPro" id="IPR010259">
    <property type="entry name" value="S8pro/Inhibitor_I9"/>
</dbReference>
<dbReference type="GO" id="GO:0005576">
    <property type="term" value="C:extracellular region"/>
    <property type="evidence" value="ECO:0007669"/>
    <property type="project" value="UniProtKB-SubCell"/>
</dbReference>
<dbReference type="KEGG" id="qsa:O6P43_020996"/>
<protein>
    <submittedName>
        <fullName evidence="14">Subtilisin-like protease</fullName>
    </submittedName>
</protein>
<comment type="similarity">
    <text evidence="2 9">Belongs to the peptidase S8 family.</text>
</comment>
<comment type="subcellular location">
    <subcellularLocation>
        <location evidence="1">Secreted</location>
    </subcellularLocation>
</comment>
<dbReference type="InterPro" id="IPR045051">
    <property type="entry name" value="SBT"/>
</dbReference>
<keyword evidence="15" id="KW-1185">Reference proteome</keyword>
<name>A0AAD7LNH4_QUISA</name>
<dbReference type="PROSITE" id="PS51257">
    <property type="entry name" value="PROKAR_LIPOPROTEIN"/>
    <property type="match status" value="1"/>
</dbReference>
<feature type="active site" description="Charge relay system" evidence="8 9">
    <location>
        <position position="144"/>
    </location>
</feature>
<dbReference type="GO" id="GO:0009609">
    <property type="term" value="P:response to symbiotic bacterium"/>
    <property type="evidence" value="ECO:0007669"/>
    <property type="project" value="UniProtKB-ARBA"/>
</dbReference>
<evidence type="ECO:0000256" key="7">
    <source>
        <dbReference type="ARBA" id="ARBA00022825"/>
    </source>
</evidence>
<dbReference type="Pfam" id="PF05922">
    <property type="entry name" value="Inhibitor_I9"/>
    <property type="match status" value="1"/>
</dbReference>
<keyword evidence="4 9" id="KW-0645">Protease</keyword>
<dbReference type="FunFam" id="3.40.50.200:FF:000006">
    <property type="entry name" value="Subtilisin-like protease SBT1.5"/>
    <property type="match status" value="1"/>
</dbReference>
<dbReference type="InterPro" id="IPR000209">
    <property type="entry name" value="Peptidase_S8/S53_dom"/>
</dbReference>
<dbReference type="AlphaFoldDB" id="A0AAD7LNH4"/>
<dbReference type="PROSITE" id="PS51892">
    <property type="entry name" value="SUBTILASE"/>
    <property type="match status" value="1"/>
</dbReference>
<dbReference type="PRINTS" id="PR00723">
    <property type="entry name" value="SUBTILISIN"/>
</dbReference>
<dbReference type="CDD" id="cd04852">
    <property type="entry name" value="Peptidases_S8_3"/>
    <property type="match status" value="1"/>
</dbReference>
<evidence type="ECO:0000313" key="14">
    <source>
        <dbReference type="EMBL" id="KAJ7960571.1"/>
    </source>
</evidence>
<evidence type="ECO:0000256" key="8">
    <source>
        <dbReference type="PIRSR" id="PIRSR615500-1"/>
    </source>
</evidence>
<dbReference type="CDD" id="cd02120">
    <property type="entry name" value="PA_subtilisin_like"/>
    <property type="match status" value="1"/>
</dbReference>
<dbReference type="InterPro" id="IPR034197">
    <property type="entry name" value="Peptidases_S8_3"/>
</dbReference>